<dbReference type="AlphaFoldDB" id="A0AAV6UZL5"/>
<dbReference type="EMBL" id="JAFNEN010000203">
    <property type="protein sequence ID" value="KAG8189786.1"/>
    <property type="molecule type" value="Genomic_DNA"/>
</dbReference>
<evidence type="ECO:0000313" key="2">
    <source>
        <dbReference type="Proteomes" id="UP000827092"/>
    </source>
</evidence>
<reference evidence="1 2" key="1">
    <citation type="journal article" date="2022" name="Nat. Ecol. Evol.">
        <title>A masculinizing supergene underlies an exaggerated male reproductive morph in a spider.</title>
        <authorList>
            <person name="Hendrickx F."/>
            <person name="De Corte Z."/>
            <person name="Sonet G."/>
            <person name="Van Belleghem S.M."/>
            <person name="Kostlbacher S."/>
            <person name="Vangestel C."/>
        </authorList>
    </citation>
    <scope>NUCLEOTIDE SEQUENCE [LARGE SCALE GENOMIC DNA]</scope>
    <source>
        <strain evidence="1">W744_W776</strain>
    </source>
</reference>
<comment type="caution">
    <text evidence="1">The sequence shown here is derived from an EMBL/GenBank/DDBJ whole genome shotgun (WGS) entry which is preliminary data.</text>
</comment>
<name>A0AAV6UZL5_9ARAC</name>
<organism evidence="1 2">
    <name type="scientific">Oedothorax gibbosus</name>
    <dbReference type="NCBI Taxonomy" id="931172"/>
    <lineage>
        <taxon>Eukaryota</taxon>
        <taxon>Metazoa</taxon>
        <taxon>Ecdysozoa</taxon>
        <taxon>Arthropoda</taxon>
        <taxon>Chelicerata</taxon>
        <taxon>Arachnida</taxon>
        <taxon>Araneae</taxon>
        <taxon>Araneomorphae</taxon>
        <taxon>Entelegynae</taxon>
        <taxon>Araneoidea</taxon>
        <taxon>Linyphiidae</taxon>
        <taxon>Erigoninae</taxon>
        <taxon>Oedothorax</taxon>
    </lineage>
</organism>
<keyword evidence="2" id="KW-1185">Reference proteome</keyword>
<gene>
    <name evidence="1" type="ORF">JTE90_008099</name>
</gene>
<sequence>MSDQQRIGVKLSAVCYDKPNVAFDVKKCIICQAEDNNKTVTTVNGRKRVQEAASIRNDIVEKRLKSMASDVVFVYHVTNQCYKTYTLKKSLEKIAAEKANVAVESEDDIAKDGISRKSRSSVVPRETPSSIFPQTHIRCIVCGLKSNHGIREKFRISESERAKHFLSATIYFQDDVYTRVADLELDTQVFGADIMYHKSCLEAYFRKYEYAIKMLKNRKPSLQKTWHLKKEWKL</sequence>
<evidence type="ECO:0000313" key="1">
    <source>
        <dbReference type="EMBL" id="KAG8189786.1"/>
    </source>
</evidence>
<protein>
    <submittedName>
        <fullName evidence="1">Uncharacterized protein</fullName>
    </submittedName>
</protein>
<accession>A0AAV6UZL5</accession>
<proteinExistence type="predicted"/>
<dbReference type="Proteomes" id="UP000827092">
    <property type="component" value="Unassembled WGS sequence"/>
</dbReference>